<dbReference type="EMBL" id="JAUFQU010000033">
    <property type="protein sequence ID" value="MDN3709398.1"/>
    <property type="molecule type" value="Genomic_DNA"/>
</dbReference>
<evidence type="ECO:0000313" key="2">
    <source>
        <dbReference type="EMBL" id="MDN3706721.1"/>
    </source>
</evidence>
<feature type="chain" id="PRO_5045032515" evidence="1">
    <location>
        <begin position="23"/>
        <end position="328"/>
    </location>
</feature>
<dbReference type="EMBL" id="JAUFQU010000001">
    <property type="protein sequence ID" value="MDN3706721.1"/>
    <property type="molecule type" value="Genomic_DNA"/>
</dbReference>
<proteinExistence type="predicted"/>
<feature type="signal peptide" evidence="1">
    <location>
        <begin position="1"/>
        <end position="22"/>
    </location>
</feature>
<reference evidence="4" key="2">
    <citation type="journal article" date="2019" name="Int. J. Syst. Evol. Microbiol.">
        <title>The Global Catalogue of Microorganisms (GCM) 10K type strain sequencing project: providing services to taxonomists for standard genome sequencing and annotation.</title>
        <authorList>
            <consortium name="The Broad Institute Genomics Platform"/>
            <consortium name="The Broad Institute Genome Sequencing Center for Infectious Disease"/>
            <person name="Wu L."/>
            <person name="Ma J."/>
        </authorList>
    </citation>
    <scope>NUCLEOTIDE SEQUENCE [LARGE SCALE GENOMIC DNA]</scope>
    <source>
        <strain evidence="4">CECT 7184</strain>
    </source>
</reference>
<reference evidence="3" key="3">
    <citation type="submission" date="2023-06" db="EMBL/GenBank/DDBJ databases">
        <authorList>
            <person name="Lucena T."/>
            <person name="Sun Q."/>
        </authorList>
    </citation>
    <scope>NUCLEOTIDE SEQUENCE</scope>
    <source>
        <strain evidence="3">CECT 7184</strain>
    </source>
</reference>
<accession>A0ABT8CXW5</accession>
<gene>
    <name evidence="2" type="ORF">QW060_06200</name>
    <name evidence="3" type="ORF">QW060_20525</name>
</gene>
<dbReference type="Proteomes" id="UP001242368">
    <property type="component" value="Unassembled WGS sequence"/>
</dbReference>
<evidence type="ECO:0000313" key="4">
    <source>
        <dbReference type="Proteomes" id="UP001242368"/>
    </source>
</evidence>
<keyword evidence="1" id="KW-0732">Signal</keyword>
<keyword evidence="4" id="KW-1185">Reference proteome</keyword>
<sequence>MYKYPRTSLLTVFLCWSALSQAQTQKDSIPQKVVQYATDKFPSTRALNIEYNYQAPYEYSSKLRGSKLPDNKVKGVNQLRVNANTTLFTKNSWIFGTTVNYRYSSFSSGSTNPFSGAQDNDNDYHYYSVGLNVARVSKLFGKPFIYSGTILGEGSEKHFERVKGIATGTLVLKANAQTKLTVGLVAMIDPTALIPVLPSFSYEHKFKNGWMADIILPQRIYMRKGVLKNGRFSIGSELDGTTFYLYDLYGTSKRYQYQQMEINSGVMYEHNFGASFIGTIKSGIKSIPTGRVFEKNENFNNYVLDIRPQSSFYLNLGVSFNPFGMKNK</sequence>
<comment type="caution">
    <text evidence="3">The sequence shown here is derived from an EMBL/GenBank/DDBJ whole genome shotgun (WGS) entry which is preliminary data.</text>
</comment>
<protein>
    <submittedName>
        <fullName evidence="3">Uncharacterized protein</fullName>
    </submittedName>
</protein>
<reference evidence="3" key="1">
    <citation type="journal article" date="2014" name="Int. J. Syst. Evol. Microbiol.">
        <title>Complete genome of a new Firmicutes species belonging to the dominant human colonic microbiota ('Ruminococcus bicirculans') reveals two chromosomes and a selective capacity to utilize plant glucans.</title>
        <authorList>
            <consortium name="NISC Comparative Sequencing Program"/>
            <person name="Wegmann U."/>
            <person name="Louis P."/>
            <person name="Goesmann A."/>
            <person name="Henrissat B."/>
            <person name="Duncan S.H."/>
            <person name="Flint H.J."/>
        </authorList>
    </citation>
    <scope>NUCLEOTIDE SEQUENCE</scope>
    <source>
        <strain evidence="3">CECT 7184</strain>
    </source>
</reference>
<organism evidence="3 4">
    <name type="scientific">Paenimyroides ceti</name>
    <dbReference type="NCBI Taxonomy" id="395087"/>
    <lineage>
        <taxon>Bacteria</taxon>
        <taxon>Pseudomonadati</taxon>
        <taxon>Bacteroidota</taxon>
        <taxon>Flavobacteriia</taxon>
        <taxon>Flavobacteriales</taxon>
        <taxon>Flavobacteriaceae</taxon>
        <taxon>Paenimyroides</taxon>
    </lineage>
</organism>
<dbReference type="RefSeq" id="WP_290362776.1">
    <property type="nucleotide sequence ID" value="NZ_JAUFQU010000001.1"/>
</dbReference>
<evidence type="ECO:0000313" key="3">
    <source>
        <dbReference type="EMBL" id="MDN3709398.1"/>
    </source>
</evidence>
<name>A0ABT8CXW5_9FLAO</name>
<evidence type="ECO:0000256" key="1">
    <source>
        <dbReference type="SAM" id="SignalP"/>
    </source>
</evidence>